<dbReference type="Pfam" id="PF01408">
    <property type="entry name" value="GFO_IDH_MocA"/>
    <property type="match status" value="1"/>
</dbReference>
<comment type="caution">
    <text evidence="3">The sequence shown here is derived from an EMBL/GenBank/DDBJ whole genome shotgun (WGS) entry which is preliminary data.</text>
</comment>
<dbReference type="RefSeq" id="WP_171201742.1">
    <property type="nucleotide sequence ID" value="NZ_BAAANP010000021.1"/>
</dbReference>
<feature type="domain" description="GFO/IDH/MocA-like oxidoreductase" evidence="2">
    <location>
        <begin position="131"/>
        <end position="251"/>
    </location>
</feature>
<gene>
    <name evidence="3" type="ORF">HLB09_02035</name>
</gene>
<evidence type="ECO:0000313" key="3">
    <source>
        <dbReference type="EMBL" id="NNH21883.1"/>
    </source>
</evidence>
<protein>
    <submittedName>
        <fullName evidence="3">Gfo/Idh/MocA family oxidoreductase</fullName>
    </submittedName>
</protein>
<proteinExistence type="predicted"/>
<dbReference type="PANTHER" id="PTHR43818:SF7">
    <property type="entry name" value="DEHYDROGENASE"/>
    <property type="match status" value="1"/>
</dbReference>
<sequence length="349" mass="36065">MAVIGAGGIGSEHLRALAAGVGGHLVAVCDSSEAAARAAADEAADRGPRPEVFRDAVGMLEAADLDVVHVTTPPASHVPLAREALRRGIHVLVEKPLAASPEELEELLELARANGAHLLEDYNYLFNSQVRTLLAWRDEGRLGDVVHVDVTVALDVLTGGGPLVQGTAPHFALGLPAGLVSDFLPHLASLAHAFTGPATGVATAWAKRHPSRLAVDEMRCLVTGSSATASLAFSASAQPDVFSVVVEGTRMRARADLYGTGVVRSELRGAPGPLVPLLNGLDSGRREAVGAVGGLLRKISGGPGAYEGLWGLAGAFHAALRDGTPPPVSLRDVAEVNALVTEIERSAPR</sequence>
<dbReference type="Gene3D" id="3.40.50.720">
    <property type="entry name" value="NAD(P)-binding Rossmann-like Domain"/>
    <property type="match status" value="1"/>
</dbReference>
<dbReference type="Gene3D" id="3.30.360.10">
    <property type="entry name" value="Dihydrodipicolinate Reductase, domain 2"/>
    <property type="match status" value="1"/>
</dbReference>
<accession>A0A849BKQ6</accession>
<evidence type="ECO:0000313" key="4">
    <source>
        <dbReference type="Proteomes" id="UP000555552"/>
    </source>
</evidence>
<dbReference type="InterPro" id="IPR055170">
    <property type="entry name" value="GFO_IDH_MocA-like_dom"/>
</dbReference>
<dbReference type="InterPro" id="IPR036291">
    <property type="entry name" value="NAD(P)-bd_dom_sf"/>
</dbReference>
<feature type="domain" description="Gfo/Idh/MocA-like oxidoreductase N-terminal" evidence="1">
    <location>
        <begin position="2"/>
        <end position="119"/>
    </location>
</feature>
<evidence type="ECO:0000259" key="1">
    <source>
        <dbReference type="Pfam" id="PF01408"/>
    </source>
</evidence>
<dbReference type="InterPro" id="IPR050463">
    <property type="entry name" value="Gfo/Idh/MocA_oxidrdct_glycsds"/>
</dbReference>
<name>A0A849BKQ6_9ACTN</name>
<organism evidence="3 4">
    <name type="scientific">Pseudokineococcus marinus</name>
    <dbReference type="NCBI Taxonomy" id="351215"/>
    <lineage>
        <taxon>Bacteria</taxon>
        <taxon>Bacillati</taxon>
        <taxon>Actinomycetota</taxon>
        <taxon>Actinomycetes</taxon>
        <taxon>Kineosporiales</taxon>
        <taxon>Kineosporiaceae</taxon>
        <taxon>Pseudokineococcus</taxon>
    </lineage>
</organism>
<dbReference type="Proteomes" id="UP000555552">
    <property type="component" value="Unassembled WGS sequence"/>
</dbReference>
<reference evidence="3 4" key="1">
    <citation type="submission" date="2020-05" db="EMBL/GenBank/DDBJ databases">
        <title>MicrobeNet Type strains.</title>
        <authorList>
            <person name="Nicholson A.C."/>
        </authorList>
    </citation>
    <scope>NUCLEOTIDE SEQUENCE [LARGE SCALE GENOMIC DNA]</scope>
    <source>
        <strain evidence="3 4">JCM 14547</strain>
    </source>
</reference>
<dbReference type="EMBL" id="JABEMA010000011">
    <property type="protein sequence ID" value="NNH21883.1"/>
    <property type="molecule type" value="Genomic_DNA"/>
</dbReference>
<keyword evidence="4" id="KW-1185">Reference proteome</keyword>
<dbReference type="SUPFAM" id="SSF55347">
    <property type="entry name" value="Glyceraldehyde-3-phosphate dehydrogenase-like, C-terminal domain"/>
    <property type="match status" value="1"/>
</dbReference>
<dbReference type="GO" id="GO:0000166">
    <property type="term" value="F:nucleotide binding"/>
    <property type="evidence" value="ECO:0007669"/>
    <property type="project" value="InterPro"/>
</dbReference>
<dbReference type="AlphaFoldDB" id="A0A849BKQ6"/>
<dbReference type="Pfam" id="PF22725">
    <property type="entry name" value="GFO_IDH_MocA_C3"/>
    <property type="match status" value="1"/>
</dbReference>
<dbReference type="InterPro" id="IPR000683">
    <property type="entry name" value="Gfo/Idh/MocA-like_OxRdtase_N"/>
</dbReference>
<dbReference type="PANTHER" id="PTHR43818">
    <property type="entry name" value="BCDNA.GH03377"/>
    <property type="match status" value="1"/>
</dbReference>
<evidence type="ECO:0000259" key="2">
    <source>
        <dbReference type="Pfam" id="PF22725"/>
    </source>
</evidence>
<dbReference type="SUPFAM" id="SSF51735">
    <property type="entry name" value="NAD(P)-binding Rossmann-fold domains"/>
    <property type="match status" value="1"/>
</dbReference>